<dbReference type="PANTHER" id="PTHR13156">
    <property type="entry name" value="NADH-UBIQUINONE OXIDOREDUCTASE 13 KD-A SUBUNIT"/>
    <property type="match status" value="1"/>
</dbReference>
<dbReference type="GO" id="GO:0005739">
    <property type="term" value="C:mitochondrion"/>
    <property type="evidence" value="ECO:0007669"/>
    <property type="project" value="GOC"/>
</dbReference>
<dbReference type="Gene3D" id="2.60.260.40">
    <property type="entry name" value="q5lls5 like domains"/>
    <property type="match status" value="1"/>
</dbReference>
<reference evidence="2" key="1">
    <citation type="submission" date="2021-01" db="EMBL/GenBank/DDBJ databases">
        <authorList>
            <person name="Corre E."/>
            <person name="Pelletier E."/>
            <person name="Niang G."/>
            <person name="Scheremetjew M."/>
            <person name="Finn R."/>
            <person name="Kale V."/>
            <person name="Holt S."/>
            <person name="Cochrane G."/>
            <person name="Meng A."/>
            <person name="Brown T."/>
            <person name="Cohen L."/>
        </authorList>
    </citation>
    <scope>NUCLEOTIDE SEQUENCE</scope>
    <source>
        <strain evidence="2">RCC1871</strain>
    </source>
</reference>
<dbReference type="Pfam" id="PF10276">
    <property type="entry name" value="zf-CHCC"/>
    <property type="match status" value="1"/>
</dbReference>
<evidence type="ECO:0000259" key="1">
    <source>
        <dbReference type="Pfam" id="PF10276"/>
    </source>
</evidence>
<accession>A0A7S3CEB7</accession>
<dbReference type="AlphaFoldDB" id="A0A7S3CEB7"/>
<evidence type="ECO:0000313" key="2">
    <source>
        <dbReference type="EMBL" id="CAE0193860.1"/>
    </source>
</evidence>
<protein>
    <recommendedName>
        <fullName evidence="1">Zinc finger CHCC-type domain-containing protein</fullName>
    </recommendedName>
</protein>
<proteinExistence type="predicted"/>
<dbReference type="EMBL" id="HBHZ01009026">
    <property type="protein sequence ID" value="CAE0193860.1"/>
    <property type="molecule type" value="Transcribed_RNA"/>
</dbReference>
<gene>
    <name evidence="2" type="ORF">CROS1456_LOCUS6951</name>
</gene>
<dbReference type="InterPro" id="IPR019401">
    <property type="entry name" value="Znf_CHCC"/>
</dbReference>
<dbReference type="GO" id="GO:0006120">
    <property type="term" value="P:mitochondrial electron transport, NADH to ubiquinone"/>
    <property type="evidence" value="ECO:0007669"/>
    <property type="project" value="TreeGrafter"/>
</dbReference>
<organism evidence="2">
    <name type="scientific">Chloropicon roscoffensis</name>
    <dbReference type="NCBI Taxonomy" id="1461544"/>
    <lineage>
        <taxon>Eukaryota</taxon>
        <taxon>Viridiplantae</taxon>
        <taxon>Chlorophyta</taxon>
        <taxon>Chloropicophyceae</taxon>
        <taxon>Chloropicales</taxon>
        <taxon>Chloropicaceae</taxon>
        <taxon>Chloropicon</taxon>
    </lineage>
</organism>
<feature type="domain" description="Zinc finger CHCC-type" evidence="1">
    <location>
        <begin position="104"/>
        <end position="142"/>
    </location>
</feature>
<sequence>MALFGRITGALRPVYLCAEAAMLSRPAASAPVLGLPRLFSSSAEVDLIPTTNSSGAAFPKDLRSTSGLGKGDNLSTHTSKWLSEGREGPMEMIARVEPIAVESKVVACRGGQNQLGHPVEFIKVYGTSKDEPAVCKYCGLRYYFDGHH</sequence>
<dbReference type="PANTHER" id="PTHR13156:SF0">
    <property type="entry name" value="NADH DEHYDROGENASE [UBIQUINONE] IRON-SULFUR PROTEIN 6, MITOCHONDRIAL"/>
    <property type="match status" value="1"/>
</dbReference>
<name>A0A7S3CEB7_9CHLO</name>